<keyword evidence="2" id="KW-0472">Membrane</keyword>
<dbReference type="HOGENOM" id="CLU_588134_0_0_1"/>
<dbReference type="Proteomes" id="UP000030755">
    <property type="component" value="Unassembled WGS sequence"/>
</dbReference>
<dbReference type="AlphaFoldDB" id="A0A075AUK8"/>
<sequence length="465" mass="52654">MLFFTIVFLTGIHFTEQSSFEEDLGAVLSQQNYPNGESIVKKRPDEIDVRRANEGTTYDRNIASPISPVAQFRPSPLSDDEYYDLERQESQLPSSSAGKVTDGDLALLTAASKDQTPAETAGSSSSVKTSQLTSPETSQSSSLSNTEIINKENQCSKPIAEHNGLLLAGENSKSLEENPDKSLTSPVIVDSFAEKARGYLKGWKKILTPSIEKDEDDVQRKINPYLYQNKPDETEIRHEKHDQKIDLPFIMHEKSLHRDSEPQFNTKTVLENKADSFPDNIVDAPESTPKSVKNEITIPGFTKMGMEETTTTSNHHLSKPVKLKQMKRLKAKDKEKRTKKTKNKTGEDTIIHNVEINDFQEKQRKYPYFTKHMEANAEEILSDRIDETIQEYKERKRTKNRSSQFDIDRTVSDTMNDTQEESKEAQLDMVFSALLIVISCVSVFGLLALTFHSYELLKGKARSNF</sequence>
<keyword evidence="5" id="KW-1185">Reference proteome</keyword>
<evidence type="ECO:0000313" key="4">
    <source>
        <dbReference type="EMBL" id="EPZ32197.1"/>
    </source>
</evidence>
<organism evidence="4 5">
    <name type="scientific">Rozella allomycis (strain CSF55)</name>
    <dbReference type="NCBI Taxonomy" id="988480"/>
    <lineage>
        <taxon>Eukaryota</taxon>
        <taxon>Fungi</taxon>
        <taxon>Fungi incertae sedis</taxon>
        <taxon>Cryptomycota</taxon>
        <taxon>Cryptomycota incertae sedis</taxon>
        <taxon>Rozella</taxon>
    </lineage>
</organism>
<evidence type="ECO:0000256" key="2">
    <source>
        <dbReference type="SAM" id="Phobius"/>
    </source>
</evidence>
<feature type="transmembrane region" description="Helical" evidence="2">
    <location>
        <begin position="429"/>
        <end position="451"/>
    </location>
</feature>
<keyword evidence="3" id="KW-0732">Signal</keyword>
<evidence type="ECO:0000313" key="5">
    <source>
        <dbReference type="Proteomes" id="UP000030755"/>
    </source>
</evidence>
<protein>
    <submittedName>
        <fullName evidence="4">Uncharacterized protein</fullName>
    </submittedName>
</protein>
<gene>
    <name evidence="4" type="ORF">O9G_002549</name>
</gene>
<keyword evidence="2" id="KW-0812">Transmembrane</keyword>
<feature type="region of interest" description="Disordered" evidence="1">
    <location>
        <begin position="394"/>
        <end position="419"/>
    </location>
</feature>
<feature type="region of interest" description="Disordered" evidence="1">
    <location>
        <begin position="53"/>
        <end position="78"/>
    </location>
</feature>
<feature type="signal peptide" evidence="3">
    <location>
        <begin position="1"/>
        <end position="17"/>
    </location>
</feature>
<name>A0A075AUK8_ROZAC</name>
<dbReference type="EMBL" id="KE561167">
    <property type="protein sequence ID" value="EPZ32197.1"/>
    <property type="molecule type" value="Genomic_DNA"/>
</dbReference>
<feature type="compositionally biased region" description="Low complexity" evidence="1">
    <location>
        <begin position="123"/>
        <end position="145"/>
    </location>
</feature>
<reference evidence="4 5" key="1">
    <citation type="journal article" date="2013" name="Curr. Biol.">
        <title>Shared signatures of parasitism and phylogenomics unite Cryptomycota and microsporidia.</title>
        <authorList>
            <person name="James T.Y."/>
            <person name="Pelin A."/>
            <person name="Bonen L."/>
            <person name="Ahrendt S."/>
            <person name="Sain D."/>
            <person name="Corradi N."/>
            <person name="Stajich J.E."/>
        </authorList>
    </citation>
    <scope>NUCLEOTIDE SEQUENCE [LARGE SCALE GENOMIC DNA]</scope>
    <source>
        <strain evidence="4 5">CSF55</strain>
    </source>
</reference>
<feature type="region of interest" description="Disordered" evidence="1">
    <location>
        <begin position="113"/>
        <end position="145"/>
    </location>
</feature>
<keyword evidence="2" id="KW-1133">Transmembrane helix</keyword>
<feature type="compositionally biased region" description="Polar residues" evidence="1">
    <location>
        <begin position="113"/>
        <end position="122"/>
    </location>
</feature>
<proteinExistence type="predicted"/>
<accession>A0A075AUK8</accession>
<evidence type="ECO:0000256" key="3">
    <source>
        <dbReference type="SAM" id="SignalP"/>
    </source>
</evidence>
<evidence type="ECO:0000256" key="1">
    <source>
        <dbReference type="SAM" id="MobiDB-lite"/>
    </source>
</evidence>
<feature type="chain" id="PRO_5001704841" evidence="3">
    <location>
        <begin position="18"/>
        <end position="465"/>
    </location>
</feature>